<evidence type="ECO:0000313" key="7">
    <source>
        <dbReference type="Proteomes" id="UP000251960"/>
    </source>
</evidence>
<evidence type="ECO:0000313" key="6">
    <source>
        <dbReference type="EMBL" id="PWZ22130.1"/>
    </source>
</evidence>
<proteinExistence type="predicted"/>
<dbReference type="AlphaFoldDB" id="A0A3L6EMT1"/>
<keyword evidence="3" id="KW-0520">NAD</keyword>
<dbReference type="SUPFAM" id="SSF51735">
    <property type="entry name" value="NAD(P)-binding Rossmann-fold domains"/>
    <property type="match status" value="1"/>
</dbReference>
<keyword evidence="4" id="KW-0456">Lyase</keyword>
<dbReference type="Proteomes" id="UP000251960">
    <property type="component" value="Chromosome 5"/>
</dbReference>
<dbReference type="PANTHER" id="PTHR43078">
    <property type="entry name" value="UDP-GLUCURONIC ACID DECARBOXYLASE-RELATED"/>
    <property type="match status" value="1"/>
</dbReference>
<name>A0A3L6EMT1_MAIZE</name>
<keyword evidence="2" id="KW-0210">Decarboxylase</keyword>
<dbReference type="InterPro" id="IPR036291">
    <property type="entry name" value="NAD(P)-bd_dom_sf"/>
</dbReference>
<reference evidence="6 7" key="1">
    <citation type="journal article" date="2018" name="Nat. Genet.">
        <title>Extensive intraspecific gene order and gene structural variations between Mo17 and other maize genomes.</title>
        <authorList>
            <person name="Sun S."/>
            <person name="Zhou Y."/>
            <person name="Chen J."/>
            <person name="Shi J."/>
            <person name="Zhao H."/>
            <person name="Zhao H."/>
            <person name="Song W."/>
            <person name="Zhang M."/>
            <person name="Cui Y."/>
            <person name="Dong X."/>
            <person name="Liu H."/>
            <person name="Ma X."/>
            <person name="Jiao Y."/>
            <person name="Wang B."/>
            <person name="Wei X."/>
            <person name="Stein J.C."/>
            <person name="Glaubitz J.C."/>
            <person name="Lu F."/>
            <person name="Yu G."/>
            <person name="Liang C."/>
            <person name="Fengler K."/>
            <person name="Li B."/>
            <person name="Rafalski A."/>
            <person name="Schnable P.S."/>
            <person name="Ware D.H."/>
            <person name="Buckler E.S."/>
            <person name="Lai J."/>
        </authorList>
    </citation>
    <scope>NUCLEOTIDE SEQUENCE [LARGE SCALE GENOMIC DNA]</scope>
    <source>
        <strain evidence="7">cv. Missouri 17</strain>
        <tissue evidence="6">Seedling</tissue>
    </source>
</reference>
<protein>
    <submittedName>
        <fullName evidence="6">UDP-glucuronic acid decarboxylase 2</fullName>
    </submittedName>
</protein>
<dbReference type="PANTHER" id="PTHR43078:SF12">
    <property type="entry name" value="UDP-GLUCURONATE DECARBOXYLASE"/>
    <property type="match status" value="1"/>
</dbReference>
<keyword evidence="5" id="KW-0732">Signal</keyword>
<dbReference type="InterPro" id="IPR044516">
    <property type="entry name" value="UXS-like"/>
</dbReference>
<sequence length="106" mass="12102">MFCDKSYWALFVHVAGLMALMESDHIGPFNLGNPGEFTMLELAHVVKETIDPMATVEFKPNTADDPHMRKLNTTKAKQLLLWEPKASLREGLPLMVKDFRQRISDE</sequence>
<feature type="chain" id="PRO_5018240235" evidence="5">
    <location>
        <begin position="24"/>
        <end position="106"/>
    </location>
</feature>
<evidence type="ECO:0000256" key="1">
    <source>
        <dbReference type="ARBA" id="ARBA00001911"/>
    </source>
</evidence>
<comment type="caution">
    <text evidence="6">The sequence shown here is derived from an EMBL/GenBank/DDBJ whole genome shotgun (WGS) entry which is preliminary data.</text>
</comment>
<dbReference type="GO" id="GO:0016831">
    <property type="term" value="F:carboxy-lyase activity"/>
    <property type="evidence" value="ECO:0007669"/>
    <property type="project" value="UniProtKB-KW"/>
</dbReference>
<gene>
    <name evidence="6" type="primary">UXS2</name>
    <name evidence="6" type="ORF">Zm00014a_016955</name>
</gene>
<dbReference type="GO" id="GO:0070403">
    <property type="term" value="F:NAD+ binding"/>
    <property type="evidence" value="ECO:0007669"/>
    <property type="project" value="InterPro"/>
</dbReference>
<evidence type="ECO:0000256" key="2">
    <source>
        <dbReference type="ARBA" id="ARBA00022793"/>
    </source>
</evidence>
<dbReference type="GO" id="GO:0042732">
    <property type="term" value="P:D-xylose metabolic process"/>
    <property type="evidence" value="ECO:0007669"/>
    <property type="project" value="InterPro"/>
</dbReference>
<evidence type="ECO:0000256" key="3">
    <source>
        <dbReference type="ARBA" id="ARBA00023027"/>
    </source>
</evidence>
<feature type="signal peptide" evidence="5">
    <location>
        <begin position="1"/>
        <end position="23"/>
    </location>
</feature>
<accession>A0A3L6EMT1</accession>
<evidence type="ECO:0000256" key="5">
    <source>
        <dbReference type="SAM" id="SignalP"/>
    </source>
</evidence>
<evidence type="ECO:0000256" key="4">
    <source>
        <dbReference type="ARBA" id="ARBA00023239"/>
    </source>
</evidence>
<comment type="cofactor">
    <cofactor evidence="1">
        <name>NAD(+)</name>
        <dbReference type="ChEBI" id="CHEBI:57540"/>
    </cofactor>
</comment>
<dbReference type="Gene3D" id="3.40.50.720">
    <property type="entry name" value="NAD(P)-binding Rossmann-like Domain"/>
    <property type="match status" value="1"/>
</dbReference>
<organism evidence="6 7">
    <name type="scientific">Zea mays</name>
    <name type="common">Maize</name>
    <dbReference type="NCBI Taxonomy" id="4577"/>
    <lineage>
        <taxon>Eukaryota</taxon>
        <taxon>Viridiplantae</taxon>
        <taxon>Streptophyta</taxon>
        <taxon>Embryophyta</taxon>
        <taxon>Tracheophyta</taxon>
        <taxon>Spermatophyta</taxon>
        <taxon>Magnoliopsida</taxon>
        <taxon>Liliopsida</taxon>
        <taxon>Poales</taxon>
        <taxon>Poaceae</taxon>
        <taxon>PACMAD clade</taxon>
        <taxon>Panicoideae</taxon>
        <taxon>Andropogonodae</taxon>
        <taxon>Andropogoneae</taxon>
        <taxon>Tripsacinae</taxon>
        <taxon>Zea</taxon>
    </lineage>
</organism>
<dbReference type="EMBL" id="NCVQ01000006">
    <property type="protein sequence ID" value="PWZ22130.1"/>
    <property type="molecule type" value="Genomic_DNA"/>
</dbReference>